<evidence type="ECO:0008006" key="5">
    <source>
        <dbReference type="Google" id="ProtNLM"/>
    </source>
</evidence>
<dbReference type="InParanoid" id="H3GCC0"/>
<feature type="compositionally biased region" description="Polar residues" evidence="1">
    <location>
        <begin position="49"/>
        <end position="60"/>
    </location>
</feature>
<protein>
    <recommendedName>
        <fullName evidence="5">RxLR effector protein</fullName>
    </recommendedName>
</protein>
<keyword evidence="4" id="KW-1185">Reference proteome</keyword>
<dbReference type="EnsemblProtists" id="Phyra73066">
    <property type="protein sequence ID" value="Phyra73066"/>
    <property type="gene ID" value="Phyra73066"/>
</dbReference>
<dbReference type="AlphaFoldDB" id="H3GCC0"/>
<dbReference type="VEuPathDB" id="FungiDB:KRP23_7326"/>
<evidence type="ECO:0000256" key="2">
    <source>
        <dbReference type="SAM" id="SignalP"/>
    </source>
</evidence>
<proteinExistence type="predicted"/>
<dbReference type="Proteomes" id="UP000005238">
    <property type="component" value="Unassembled WGS sequence"/>
</dbReference>
<accession>H3GCC0</accession>
<reference evidence="4" key="1">
    <citation type="journal article" date="2006" name="Science">
        <title>Phytophthora genome sequences uncover evolutionary origins and mechanisms of pathogenesis.</title>
        <authorList>
            <person name="Tyler B.M."/>
            <person name="Tripathy S."/>
            <person name="Zhang X."/>
            <person name="Dehal P."/>
            <person name="Jiang R.H."/>
            <person name="Aerts A."/>
            <person name="Arredondo F.D."/>
            <person name="Baxter L."/>
            <person name="Bensasson D."/>
            <person name="Beynon J.L."/>
            <person name="Chapman J."/>
            <person name="Damasceno C.M."/>
            <person name="Dorrance A.E."/>
            <person name="Dou D."/>
            <person name="Dickerman A.W."/>
            <person name="Dubchak I.L."/>
            <person name="Garbelotto M."/>
            <person name="Gijzen M."/>
            <person name="Gordon S.G."/>
            <person name="Govers F."/>
            <person name="Grunwald N.J."/>
            <person name="Huang W."/>
            <person name="Ivors K.L."/>
            <person name="Jones R.W."/>
            <person name="Kamoun S."/>
            <person name="Krampis K."/>
            <person name="Lamour K.H."/>
            <person name="Lee M.K."/>
            <person name="McDonald W.H."/>
            <person name="Medina M."/>
            <person name="Meijer H.J."/>
            <person name="Nordberg E.K."/>
            <person name="Maclean D.J."/>
            <person name="Ospina-Giraldo M.D."/>
            <person name="Morris P.F."/>
            <person name="Phuntumart V."/>
            <person name="Putnam N.H."/>
            <person name="Rash S."/>
            <person name="Rose J.K."/>
            <person name="Sakihama Y."/>
            <person name="Salamov A.A."/>
            <person name="Savidor A."/>
            <person name="Scheuring C.F."/>
            <person name="Smith B.M."/>
            <person name="Sobral B.W."/>
            <person name="Terry A."/>
            <person name="Torto-Alalibo T.A."/>
            <person name="Win J."/>
            <person name="Xu Z."/>
            <person name="Zhang H."/>
            <person name="Grigoriev I.V."/>
            <person name="Rokhsar D.S."/>
            <person name="Boore J.L."/>
        </authorList>
    </citation>
    <scope>NUCLEOTIDE SEQUENCE [LARGE SCALE GENOMIC DNA]</scope>
    <source>
        <strain evidence="4">Pr102</strain>
    </source>
</reference>
<name>H3GCC0_PHYRM</name>
<feature type="region of interest" description="Disordered" evidence="1">
    <location>
        <begin position="45"/>
        <end position="73"/>
    </location>
</feature>
<dbReference type="eggNOG" id="ENOG502SVFJ">
    <property type="taxonomic scope" value="Eukaryota"/>
</dbReference>
<feature type="signal peptide" evidence="2">
    <location>
        <begin position="1"/>
        <end position="19"/>
    </location>
</feature>
<evidence type="ECO:0000313" key="4">
    <source>
        <dbReference type="Proteomes" id="UP000005238"/>
    </source>
</evidence>
<dbReference type="OMA" id="AHGHIRG"/>
<sequence>MSIRTLLALALMLAAGTEATQEHGHIRSDDSMAMVLSANALEEADDSCDATNGQGCQRQLTEQDERRQQAPPEFVPTHEWQDILPNQAIPPGLYIRVNLETGKKEAKLLD</sequence>
<feature type="chain" id="PRO_5003586192" description="RxLR effector protein" evidence="2">
    <location>
        <begin position="20"/>
        <end position="110"/>
    </location>
</feature>
<organism evidence="3 4">
    <name type="scientific">Phytophthora ramorum</name>
    <name type="common">Sudden oak death agent</name>
    <dbReference type="NCBI Taxonomy" id="164328"/>
    <lineage>
        <taxon>Eukaryota</taxon>
        <taxon>Sar</taxon>
        <taxon>Stramenopiles</taxon>
        <taxon>Oomycota</taxon>
        <taxon>Peronosporomycetes</taxon>
        <taxon>Peronosporales</taxon>
        <taxon>Peronosporaceae</taxon>
        <taxon>Phytophthora</taxon>
    </lineage>
</organism>
<dbReference type="EMBL" id="DS565999">
    <property type="status" value="NOT_ANNOTATED_CDS"/>
    <property type="molecule type" value="Genomic_DNA"/>
</dbReference>
<reference evidence="3" key="2">
    <citation type="submission" date="2015-06" db="UniProtKB">
        <authorList>
            <consortium name="EnsemblProtists"/>
        </authorList>
    </citation>
    <scope>IDENTIFICATION</scope>
    <source>
        <strain evidence="3">Pr102</strain>
    </source>
</reference>
<dbReference type="HOGENOM" id="CLU_2176132_0_0_1"/>
<evidence type="ECO:0000256" key="1">
    <source>
        <dbReference type="SAM" id="MobiDB-lite"/>
    </source>
</evidence>
<keyword evidence="2" id="KW-0732">Signal</keyword>
<evidence type="ECO:0000313" key="3">
    <source>
        <dbReference type="EnsemblProtists" id="Phyra73066"/>
    </source>
</evidence>
<dbReference type="VEuPathDB" id="FungiDB:KRP22_686"/>
<dbReference type="STRING" id="164328.H3GCC0"/>